<accession>A0AA40SZW8</accession>
<comment type="caution">
    <text evidence="1">The sequence shown here is derived from an EMBL/GenBank/DDBJ whole genome shotgun (WGS) entry which is preliminary data.</text>
</comment>
<reference evidence="1" key="1">
    <citation type="submission" date="2019-07" db="EMBL/GenBank/DDBJ databases">
        <title>Toxilogical consequences of a new and cryptic species of cyanobacteria (Komarekiella delphini-convector) recovered from the epidermis of a bottlenose dolphin and 1500 ft. in the air.</title>
        <authorList>
            <person name="Brown A.O."/>
            <person name="Dvorak P."/>
            <person name="Villanueva C.D."/>
            <person name="Foss A.J."/>
            <person name="Garvey A.D."/>
            <person name="Gibson Q.A."/>
            <person name="Johansen J.R."/>
            <person name="Casamatta D.A."/>
        </authorList>
    </citation>
    <scope>NUCLEOTIDE SEQUENCE</scope>
    <source>
        <strain evidence="1">SJRDD-AB1</strain>
    </source>
</reference>
<dbReference type="RefSeq" id="WP_191759546.1">
    <property type="nucleotide sequence ID" value="NZ_VJXY01000025.1"/>
</dbReference>
<evidence type="ECO:0000313" key="1">
    <source>
        <dbReference type="EMBL" id="MBD6618338.1"/>
    </source>
</evidence>
<evidence type="ECO:0000313" key="2">
    <source>
        <dbReference type="Proteomes" id="UP001165986"/>
    </source>
</evidence>
<organism evidence="1 2">
    <name type="scientific">Komarekiella delphini-convector SJRDD-AB1</name>
    <dbReference type="NCBI Taxonomy" id="2593771"/>
    <lineage>
        <taxon>Bacteria</taxon>
        <taxon>Bacillati</taxon>
        <taxon>Cyanobacteriota</taxon>
        <taxon>Cyanophyceae</taxon>
        <taxon>Nostocales</taxon>
        <taxon>Nostocaceae</taxon>
        <taxon>Komarekiella</taxon>
        <taxon>Komarekiella delphini-convector</taxon>
    </lineage>
</organism>
<gene>
    <name evidence="1" type="ORF">FNW02_21555</name>
</gene>
<dbReference type="Proteomes" id="UP001165986">
    <property type="component" value="Unassembled WGS sequence"/>
</dbReference>
<dbReference type="AlphaFoldDB" id="A0AA40SZW8"/>
<dbReference type="EMBL" id="VJXY01000025">
    <property type="protein sequence ID" value="MBD6618338.1"/>
    <property type="molecule type" value="Genomic_DNA"/>
</dbReference>
<proteinExistence type="predicted"/>
<keyword evidence="2" id="KW-1185">Reference proteome</keyword>
<protein>
    <submittedName>
        <fullName evidence="1">Uncharacterized protein</fullName>
    </submittedName>
</protein>
<name>A0AA40SZW8_9NOST</name>
<sequence length="64" mass="7540">MSYQVMESNSFVELSTEEQQSLSGGCKHCGVKKHYHHHHHHHHHVHEFRYPKKATKDCCDNDSD</sequence>